<dbReference type="PROSITE" id="PS51829">
    <property type="entry name" value="P_HOMO_B"/>
    <property type="match status" value="1"/>
</dbReference>
<reference evidence="7 8" key="1">
    <citation type="journal article" date="2018" name="Gigascience">
        <title>Genomes of trombidid mites reveal novel predicted allergens and laterally-transferred genes associated with secondary metabolism.</title>
        <authorList>
            <person name="Dong X."/>
            <person name="Chaisiri K."/>
            <person name="Xia D."/>
            <person name="Armstrong S.D."/>
            <person name="Fang Y."/>
            <person name="Donnelly M.J."/>
            <person name="Kadowaki T."/>
            <person name="McGarry J.W."/>
            <person name="Darby A.C."/>
            <person name="Makepeace B.L."/>
        </authorList>
    </citation>
    <scope>NUCLEOTIDE SEQUENCE [LARGE SCALE GENOMIC DNA]</scope>
    <source>
        <strain evidence="7">UoL-WK</strain>
    </source>
</reference>
<evidence type="ECO:0000256" key="5">
    <source>
        <dbReference type="ARBA" id="ARBA00023157"/>
    </source>
</evidence>
<feature type="domain" description="P/Homo B" evidence="6">
    <location>
        <begin position="12"/>
        <end position="144"/>
    </location>
</feature>
<dbReference type="PROSITE" id="PS00138">
    <property type="entry name" value="SUBTILASE_SER"/>
    <property type="match status" value="1"/>
</dbReference>
<dbReference type="InterPro" id="IPR008979">
    <property type="entry name" value="Galactose-bd-like_sf"/>
</dbReference>
<keyword evidence="2" id="KW-0645">Protease</keyword>
<comment type="similarity">
    <text evidence="1">Belongs to the peptidase S8 family. Furin subfamily.</text>
</comment>
<dbReference type="Gene3D" id="2.60.120.260">
    <property type="entry name" value="Galactose-binding domain-like"/>
    <property type="match status" value="1"/>
</dbReference>
<dbReference type="EMBL" id="NCKU01000418">
    <property type="protein sequence ID" value="RWS15581.1"/>
    <property type="molecule type" value="Genomic_DNA"/>
</dbReference>
<dbReference type="GO" id="GO:0004252">
    <property type="term" value="F:serine-type endopeptidase activity"/>
    <property type="evidence" value="ECO:0007669"/>
    <property type="project" value="InterPro"/>
</dbReference>
<dbReference type="InterPro" id="IPR002884">
    <property type="entry name" value="P_dom"/>
</dbReference>
<dbReference type="Proteomes" id="UP000285301">
    <property type="component" value="Unassembled WGS sequence"/>
</dbReference>
<name>A0A443RJZ3_9ACAR</name>
<dbReference type="PANTHER" id="PTHR42884">
    <property type="entry name" value="PROPROTEIN CONVERTASE SUBTILISIN/KEXIN-RELATED"/>
    <property type="match status" value="1"/>
</dbReference>
<dbReference type="InterPro" id="IPR023828">
    <property type="entry name" value="Peptidase_S8_Ser-AS"/>
</dbReference>
<evidence type="ECO:0000313" key="8">
    <source>
        <dbReference type="Proteomes" id="UP000285301"/>
    </source>
</evidence>
<comment type="caution">
    <text evidence="7">The sequence shown here is derived from an EMBL/GenBank/DDBJ whole genome shotgun (WGS) entry which is preliminary data.</text>
</comment>
<organism evidence="7 8">
    <name type="scientific">Dinothrombium tinctorium</name>
    <dbReference type="NCBI Taxonomy" id="1965070"/>
    <lineage>
        <taxon>Eukaryota</taxon>
        <taxon>Metazoa</taxon>
        <taxon>Ecdysozoa</taxon>
        <taxon>Arthropoda</taxon>
        <taxon>Chelicerata</taxon>
        <taxon>Arachnida</taxon>
        <taxon>Acari</taxon>
        <taxon>Acariformes</taxon>
        <taxon>Trombidiformes</taxon>
        <taxon>Prostigmata</taxon>
        <taxon>Anystina</taxon>
        <taxon>Parasitengona</taxon>
        <taxon>Trombidioidea</taxon>
        <taxon>Trombidiidae</taxon>
        <taxon>Dinothrombium</taxon>
    </lineage>
</organism>
<dbReference type="GO" id="GO:0000139">
    <property type="term" value="C:Golgi membrane"/>
    <property type="evidence" value="ECO:0007669"/>
    <property type="project" value="TreeGrafter"/>
</dbReference>
<dbReference type="SUPFAM" id="SSF49785">
    <property type="entry name" value="Galactose-binding domain-like"/>
    <property type="match status" value="1"/>
</dbReference>
<accession>A0A443RJZ3</accession>
<evidence type="ECO:0000313" key="7">
    <source>
        <dbReference type="EMBL" id="RWS15581.1"/>
    </source>
</evidence>
<dbReference type="InterPro" id="IPR036852">
    <property type="entry name" value="Peptidase_S8/S53_dom_sf"/>
</dbReference>
<dbReference type="OrthoDB" id="300641at2759"/>
<evidence type="ECO:0000256" key="4">
    <source>
        <dbReference type="ARBA" id="ARBA00022825"/>
    </source>
</evidence>
<evidence type="ECO:0000256" key="1">
    <source>
        <dbReference type="ARBA" id="ARBA00005325"/>
    </source>
</evidence>
<dbReference type="PANTHER" id="PTHR42884:SF23">
    <property type="entry name" value="FURIN-LIKE PROTEASE 2"/>
    <property type="match status" value="1"/>
</dbReference>
<dbReference type="SUPFAM" id="SSF52743">
    <property type="entry name" value="Subtilisin-like"/>
    <property type="match status" value="1"/>
</dbReference>
<dbReference type="Pfam" id="PF01483">
    <property type="entry name" value="P_proprotein"/>
    <property type="match status" value="1"/>
</dbReference>
<keyword evidence="8" id="KW-1185">Reference proteome</keyword>
<proteinExistence type="inferred from homology"/>
<evidence type="ECO:0000259" key="6">
    <source>
        <dbReference type="PROSITE" id="PS51829"/>
    </source>
</evidence>
<dbReference type="GO" id="GO:0016485">
    <property type="term" value="P:protein processing"/>
    <property type="evidence" value="ECO:0007669"/>
    <property type="project" value="TreeGrafter"/>
</dbReference>
<dbReference type="STRING" id="1965070.A0A443RJZ3"/>
<evidence type="ECO:0000256" key="3">
    <source>
        <dbReference type="ARBA" id="ARBA00022801"/>
    </source>
</evidence>
<dbReference type="AlphaFoldDB" id="A0A443RJZ3"/>
<protein>
    <recommendedName>
        <fullName evidence="6">P/Homo B domain-containing protein</fullName>
    </recommendedName>
</protein>
<keyword evidence="4" id="KW-0720">Serine protease</keyword>
<sequence>MCTTTAGGTSASAPMAAGICALVLEAKEIPNEPNGKIELNIRTDMCRKYIKNLEQIEAVLSIQFHPRGNLEIHLTSDSGTSSQLLQPRPNDVHEKYFLNWSFTSVHFWGERIGKRWNLTLINNGKHEAKKSGKLHSYQLIFHGI</sequence>
<keyword evidence="5" id="KW-1015">Disulfide bond</keyword>
<keyword evidence="3" id="KW-0378">Hydrolase</keyword>
<gene>
    <name evidence="7" type="ORF">B4U79_06416</name>
</gene>
<evidence type="ECO:0000256" key="2">
    <source>
        <dbReference type="ARBA" id="ARBA00022670"/>
    </source>
</evidence>
<dbReference type="GO" id="GO:0005802">
    <property type="term" value="C:trans-Golgi network"/>
    <property type="evidence" value="ECO:0007669"/>
    <property type="project" value="TreeGrafter"/>
</dbReference>